<name>A0A0B6AMV3_PRIM2</name>
<dbReference type="PANTHER" id="PTHR34699">
    <property type="match status" value="1"/>
</dbReference>
<evidence type="ECO:0000313" key="14">
    <source>
        <dbReference type="Proteomes" id="UP000031829"/>
    </source>
</evidence>
<keyword evidence="7" id="KW-0546">Nucleotide metabolism</keyword>
<evidence type="ECO:0000256" key="3">
    <source>
        <dbReference type="ARBA" id="ARBA00022723"/>
    </source>
</evidence>
<dbReference type="Proteomes" id="UP000031829">
    <property type="component" value="Chromosome"/>
</dbReference>
<keyword evidence="3" id="KW-0479">Metal-binding</keyword>
<evidence type="ECO:0000256" key="4">
    <source>
        <dbReference type="ARBA" id="ARBA00022741"/>
    </source>
</evidence>
<dbReference type="KEGG" id="bmeg:BG04_1820"/>
<dbReference type="GO" id="GO:0000166">
    <property type="term" value="F:nucleotide binding"/>
    <property type="evidence" value="ECO:0007669"/>
    <property type="project" value="UniProtKB-KW"/>
</dbReference>
<evidence type="ECO:0000256" key="10">
    <source>
        <dbReference type="ARBA" id="ARBA00048174"/>
    </source>
</evidence>
<comment type="catalytic activity">
    <reaction evidence="10">
        <text>ITP + H2O = IDP + phosphate + H(+)</text>
        <dbReference type="Rhea" id="RHEA:28330"/>
        <dbReference type="ChEBI" id="CHEBI:15377"/>
        <dbReference type="ChEBI" id="CHEBI:15378"/>
        <dbReference type="ChEBI" id="CHEBI:43474"/>
        <dbReference type="ChEBI" id="CHEBI:58280"/>
        <dbReference type="ChEBI" id="CHEBI:61402"/>
        <dbReference type="EC" id="3.6.1.73"/>
    </reaction>
</comment>
<dbReference type="GO" id="GO:0009117">
    <property type="term" value="P:nucleotide metabolic process"/>
    <property type="evidence" value="ECO:0007669"/>
    <property type="project" value="UniProtKB-KW"/>
</dbReference>
<keyword evidence="5" id="KW-0378">Hydrolase</keyword>
<dbReference type="InterPro" id="IPR029001">
    <property type="entry name" value="ITPase-like_fam"/>
</dbReference>
<feature type="domain" description="Non-canonical purine NTP phosphatase/PRRC1" evidence="12">
    <location>
        <begin position="6"/>
        <end position="160"/>
    </location>
</feature>
<keyword evidence="6" id="KW-0460">Magnesium</keyword>
<evidence type="ECO:0000256" key="8">
    <source>
        <dbReference type="ARBA" id="ARBA00023211"/>
    </source>
</evidence>
<proteinExistence type="predicted"/>
<dbReference type="PANTHER" id="PTHR34699:SF2">
    <property type="entry name" value="NON-CANONICAL PURINE NTP PHOSPHATASE_PRRC1 DOMAIN-CONTAINING PROTEIN"/>
    <property type="match status" value="1"/>
</dbReference>
<accession>A0A0B6AMV3</accession>
<dbReference type="Gene3D" id="3.90.950.10">
    <property type="match status" value="1"/>
</dbReference>
<reference evidence="13 14" key="1">
    <citation type="journal article" date="2015" name="Genome Announc.">
        <title>Complete genome sequences for 35 biothreat assay-relevant bacillus species.</title>
        <authorList>
            <person name="Johnson S.L."/>
            <person name="Daligault H.E."/>
            <person name="Davenport K.W."/>
            <person name="Jaissle J."/>
            <person name="Frey K.G."/>
            <person name="Ladner J.T."/>
            <person name="Broomall S.M."/>
            <person name="Bishop-Lilly K.A."/>
            <person name="Bruce D.C."/>
            <person name="Gibbons H.S."/>
            <person name="Coyne S.R."/>
            <person name="Lo C.C."/>
            <person name="Meincke L."/>
            <person name="Munk A.C."/>
            <person name="Koroleva G.I."/>
            <person name="Rosenzweig C.N."/>
            <person name="Palacios G.F."/>
            <person name="Redden C.L."/>
            <person name="Minogue T.D."/>
            <person name="Chain P.S."/>
        </authorList>
    </citation>
    <scope>NUCLEOTIDE SEQUENCE [LARGE SCALE GENOMIC DNA]</scope>
    <source>
        <strain evidence="14">ATCC 14581 / DSM 32 / JCM 2506 / NBRC 15308 / NCIMB 9376 / NCTC 10342 / NRRL B-14308 / VKM B-512</strain>
    </source>
</reference>
<dbReference type="Pfam" id="PF01931">
    <property type="entry name" value="NTPase_I-T"/>
    <property type="match status" value="1"/>
</dbReference>
<evidence type="ECO:0000313" key="13">
    <source>
        <dbReference type="EMBL" id="AJI21169.1"/>
    </source>
</evidence>
<dbReference type="EC" id="3.6.1.73" evidence="9"/>
<dbReference type="InterPro" id="IPR026533">
    <property type="entry name" value="NTPase/PRRC1"/>
</dbReference>
<evidence type="ECO:0000256" key="11">
    <source>
        <dbReference type="ARBA" id="ARBA00048781"/>
    </source>
</evidence>
<dbReference type="AlphaFoldDB" id="A0A0B6AMV3"/>
<evidence type="ECO:0000256" key="7">
    <source>
        <dbReference type="ARBA" id="ARBA00023080"/>
    </source>
</evidence>
<dbReference type="InterPro" id="IPR050299">
    <property type="entry name" value="YjjX_NTPase"/>
</dbReference>
<evidence type="ECO:0000256" key="9">
    <source>
        <dbReference type="ARBA" id="ARBA00038901"/>
    </source>
</evidence>
<sequence length="174" mass="18877">MKIAIGTKNPTKVNAVKKVFGDTFTYVEVAVQSGVSPQPFSDEETIQGAVNRARAAVKETGADIGIGLEGGVQETPHGLFLCNWGSLVTSQDLEPILGGGARIRLPEAVAGMLRHDKKELAEAMEVYTNQKNIRKKEGAIGIFTNGNLDRTAMFYQVVLMLKGQLDFRKNQAVQ</sequence>
<comment type="catalytic activity">
    <reaction evidence="11">
        <text>XTP + H2O = XDP + phosphate + H(+)</text>
        <dbReference type="Rhea" id="RHEA:28406"/>
        <dbReference type="ChEBI" id="CHEBI:15377"/>
        <dbReference type="ChEBI" id="CHEBI:15378"/>
        <dbReference type="ChEBI" id="CHEBI:43474"/>
        <dbReference type="ChEBI" id="CHEBI:59884"/>
        <dbReference type="ChEBI" id="CHEBI:61314"/>
        <dbReference type="EC" id="3.6.1.73"/>
    </reaction>
</comment>
<dbReference type="RefSeq" id="WP_034648629.1">
    <property type="nucleotide sequence ID" value="NZ_BCVB01000008.1"/>
</dbReference>
<keyword evidence="8" id="KW-0464">Manganese</keyword>
<evidence type="ECO:0000256" key="2">
    <source>
        <dbReference type="ARBA" id="ARBA00001946"/>
    </source>
</evidence>
<dbReference type="SUPFAM" id="SSF52972">
    <property type="entry name" value="ITPase-like"/>
    <property type="match status" value="1"/>
</dbReference>
<dbReference type="GeneID" id="93645285"/>
<dbReference type="EMBL" id="CP009920">
    <property type="protein sequence ID" value="AJI21169.1"/>
    <property type="molecule type" value="Genomic_DNA"/>
</dbReference>
<dbReference type="GO" id="GO:0046872">
    <property type="term" value="F:metal ion binding"/>
    <property type="evidence" value="ECO:0007669"/>
    <property type="project" value="UniProtKB-KW"/>
</dbReference>
<dbReference type="HOGENOM" id="CLU_087417_0_0_9"/>
<evidence type="ECO:0000256" key="1">
    <source>
        <dbReference type="ARBA" id="ARBA00001936"/>
    </source>
</evidence>
<gene>
    <name evidence="13" type="ORF">BG04_1820</name>
</gene>
<keyword evidence="4" id="KW-0547">Nucleotide-binding</keyword>
<evidence type="ECO:0000256" key="5">
    <source>
        <dbReference type="ARBA" id="ARBA00022801"/>
    </source>
</evidence>
<evidence type="ECO:0000256" key="6">
    <source>
        <dbReference type="ARBA" id="ARBA00022842"/>
    </source>
</evidence>
<dbReference type="NCBIfam" id="NF002850">
    <property type="entry name" value="PRK03114.1"/>
    <property type="match status" value="1"/>
</dbReference>
<organism evidence="13 14">
    <name type="scientific">Priestia megaterium (strain ATCC 14581 / DSM 32 / CCUG 1817 / JCM 2506 / NBRC 15308 / NCIMB 9376 / NCTC 10342 / NRRL B-14308 / VKM B-512 / Ford 19)</name>
    <name type="common">Bacillus megaterium</name>
    <dbReference type="NCBI Taxonomy" id="1348623"/>
    <lineage>
        <taxon>Bacteria</taxon>
        <taxon>Bacillati</taxon>
        <taxon>Bacillota</taxon>
        <taxon>Bacilli</taxon>
        <taxon>Bacillales</taxon>
        <taxon>Bacillaceae</taxon>
        <taxon>Priestia</taxon>
    </lineage>
</organism>
<protein>
    <recommendedName>
        <fullName evidence="9">inosine/xanthosine triphosphatase</fullName>
        <ecNumber evidence="9">3.6.1.73</ecNumber>
    </recommendedName>
</protein>
<evidence type="ECO:0000259" key="12">
    <source>
        <dbReference type="Pfam" id="PF01931"/>
    </source>
</evidence>
<comment type="cofactor">
    <cofactor evidence="1">
        <name>Mn(2+)</name>
        <dbReference type="ChEBI" id="CHEBI:29035"/>
    </cofactor>
</comment>
<comment type="cofactor">
    <cofactor evidence="2">
        <name>Mg(2+)</name>
        <dbReference type="ChEBI" id="CHEBI:18420"/>
    </cofactor>
</comment>
<dbReference type="GO" id="GO:0103023">
    <property type="term" value="F:ITPase activity"/>
    <property type="evidence" value="ECO:0007669"/>
    <property type="project" value="UniProtKB-EC"/>
</dbReference>